<proteinExistence type="predicted"/>
<protein>
    <submittedName>
        <fullName evidence="3">GAF domain-containing protein</fullName>
    </submittedName>
</protein>
<dbReference type="Proteomes" id="UP001601444">
    <property type="component" value="Unassembled WGS sequence"/>
</dbReference>
<organism evidence="3 4">
    <name type="scientific">Nocardia thailandica</name>
    <dbReference type="NCBI Taxonomy" id="257275"/>
    <lineage>
        <taxon>Bacteria</taxon>
        <taxon>Bacillati</taxon>
        <taxon>Actinomycetota</taxon>
        <taxon>Actinomycetes</taxon>
        <taxon>Mycobacteriales</taxon>
        <taxon>Nocardiaceae</taxon>
        <taxon>Nocardia</taxon>
    </lineage>
</organism>
<name>A0ABW6PJR8_9NOCA</name>
<evidence type="ECO:0000259" key="2">
    <source>
        <dbReference type="Pfam" id="PF21043"/>
    </source>
</evidence>
<dbReference type="Pfam" id="PF18007">
    <property type="entry name" value="Rv3651-like_N"/>
    <property type="match status" value="1"/>
</dbReference>
<dbReference type="Pfam" id="PF21043">
    <property type="entry name" value="Rv3651-like_C"/>
    <property type="match status" value="1"/>
</dbReference>
<dbReference type="EMBL" id="JBIAMX010000003">
    <property type="protein sequence ID" value="MFF0542598.1"/>
    <property type="molecule type" value="Genomic_DNA"/>
</dbReference>
<sequence>MIVGRWQLVETLGPPESWSMLTAGTAPREWASYLRAIPAPVQQLVAEVHANETAGEAVLPVSRRAWSGLRVRAVPVCRPGAAPHGVQVWAGEGDPPPALAVAPFHVDARARTVRIRPAALGQGYRDGEIEWTVPEPFQRVVRFDGALDMVATVTRSAPNGRWLGVATVRSPSGPRSLLLATRNGAGEARHAWRGLAVDVTDSVAPQHKSVEAATLELLADSTPRRYLVVVDTAQVRLVRWVTEPLPGLRWRGADERGVPHPDDRARIHQVRAQILAGTNRVALPGLRLATEDGGWLTVDVAASPLPGALTGNDSATPEFALVQLQLPTA</sequence>
<evidence type="ECO:0000259" key="1">
    <source>
        <dbReference type="Pfam" id="PF18007"/>
    </source>
</evidence>
<evidence type="ECO:0000313" key="4">
    <source>
        <dbReference type="Proteomes" id="UP001601444"/>
    </source>
</evidence>
<dbReference type="InterPro" id="IPR041458">
    <property type="entry name" value="Rv3651-like_N"/>
</dbReference>
<feature type="domain" description="Rv3651-like C-terminal" evidence="2">
    <location>
        <begin position="223"/>
        <end position="305"/>
    </location>
</feature>
<dbReference type="RefSeq" id="WP_043647760.1">
    <property type="nucleotide sequence ID" value="NZ_JBIAMX010000003.1"/>
</dbReference>
<evidence type="ECO:0000313" key="3">
    <source>
        <dbReference type="EMBL" id="MFF0542598.1"/>
    </source>
</evidence>
<keyword evidence="4" id="KW-1185">Reference proteome</keyword>
<gene>
    <name evidence="3" type="ORF">ACFYTF_07150</name>
</gene>
<comment type="caution">
    <text evidence="3">The sequence shown here is derived from an EMBL/GenBank/DDBJ whole genome shotgun (WGS) entry which is preliminary data.</text>
</comment>
<reference evidence="3 4" key="1">
    <citation type="submission" date="2024-10" db="EMBL/GenBank/DDBJ databases">
        <title>The Natural Products Discovery Center: Release of the First 8490 Sequenced Strains for Exploring Actinobacteria Biosynthetic Diversity.</title>
        <authorList>
            <person name="Kalkreuter E."/>
            <person name="Kautsar S.A."/>
            <person name="Yang D."/>
            <person name="Bader C.D."/>
            <person name="Teijaro C.N."/>
            <person name="Fluegel L."/>
            <person name="Davis C.M."/>
            <person name="Simpson J.R."/>
            <person name="Lauterbach L."/>
            <person name="Steele A.D."/>
            <person name="Gui C."/>
            <person name="Meng S."/>
            <person name="Li G."/>
            <person name="Viehrig K."/>
            <person name="Ye F."/>
            <person name="Su P."/>
            <person name="Kiefer A.F."/>
            <person name="Nichols A."/>
            <person name="Cepeda A.J."/>
            <person name="Yan W."/>
            <person name="Fan B."/>
            <person name="Jiang Y."/>
            <person name="Adhikari A."/>
            <person name="Zheng C.-J."/>
            <person name="Schuster L."/>
            <person name="Cowan T.M."/>
            <person name="Smanski M.J."/>
            <person name="Chevrette M.G."/>
            <person name="De Carvalho L.P.S."/>
            <person name="Shen B."/>
        </authorList>
    </citation>
    <scope>NUCLEOTIDE SEQUENCE [LARGE SCALE GENOMIC DNA]</scope>
    <source>
        <strain evidence="3 4">NPDC004045</strain>
    </source>
</reference>
<accession>A0ABW6PJR8</accession>
<dbReference type="InterPro" id="IPR048578">
    <property type="entry name" value="Rv3651-like_C"/>
</dbReference>
<feature type="domain" description="Rv3651-like N-terminal" evidence="1">
    <location>
        <begin position="6"/>
        <end position="97"/>
    </location>
</feature>